<evidence type="ECO:0000256" key="3">
    <source>
        <dbReference type="ARBA" id="ARBA00023163"/>
    </source>
</evidence>
<dbReference type="EMBL" id="JXKQ01000005">
    <property type="protein sequence ID" value="OJG45555.1"/>
    <property type="molecule type" value="Genomic_DNA"/>
</dbReference>
<dbReference type="PROSITE" id="PS51755">
    <property type="entry name" value="OMPR_PHOB"/>
    <property type="match status" value="1"/>
</dbReference>
<dbReference type="GO" id="GO:0003677">
    <property type="term" value="F:DNA binding"/>
    <property type="evidence" value="ECO:0007669"/>
    <property type="project" value="UniProtKB-UniRule"/>
</dbReference>
<dbReference type="Gene3D" id="1.10.10.10">
    <property type="entry name" value="Winged helix-like DNA-binding domain superfamily/Winged helix DNA-binding domain"/>
    <property type="match status" value="1"/>
</dbReference>
<name>A0A1L8TMI9_9ENTE</name>
<dbReference type="SMART" id="SM00862">
    <property type="entry name" value="Trans_reg_C"/>
    <property type="match status" value="1"/>
</dbReference>
<gene>
    <name evidence="6" type="ORF">RV04_GL001844</name>
</gene>
<comment type="caution">
    <text evidence="6">The sequence shown here is derived from an EMBL/GenBank/DDBJ whole genome shotgun (WGS) entry which is preliminary data.</text>
</comment>
<reference evidence="6 7" key="1">
    <citation type="submission" date="2014-12" db="EMBL/GenBank/DDBJ databases">
        <title>Draft genome sequences of 29 type strains of Enterococci.</title>
        <authorList>
            <person name="Zhong Z."/>
            <person name="Sun Z."/>
            <person name="Liu W."/>
            <person name="Zhang W."/>
            <person name="Zhang H."/>
        </authorList>
    </citation>
    <scope>NUCLEOTIDE SEQUENCE [LARGE SCALE GENOMIC DNA]</scope>
    <source>
        <strain evidence="6 7">DSM 17122</strain>
    </source>
</reference>
<feature type="DNA-binding region" description="OmpR/PhoB-type" evidence="4">
    <location>
        <begin position="115"/>
        <end position="219"/>
    </location>
</feature>
<dbReference type="AlphaFoldDB" id="A0A1L8TMI9"/>
<dbReference type="STRING" id="249189.RV04_GL001844"/>
<protein>
    <submittedName>
        <fullName evidence="6">Transcriptional regulator</fullName>
    </submittedName>
</protein>
<evidence type="ECO:0000256" key="4">
    <source>
        <dbReference type="PROSITE-ProRule" id="PRU01091"/>
    </source>
</evidence>
<proteinExistence type="predicted"/>
<evidence type="ECO:0000313" key="6">
    <source>
        <dbReference type="EMBL" id="OJG45555.1"/>
    </source>
</evidence>
<evidence type="ECO:0000256" key="2">
    <source>
        <dbReference type="ARBA" id="ARBA00023125"/>
    </source>
</evidence>
<evidence type="ECO:0000256" key="1">
    <source>
        <dbReference type="ARBA" id="ARBA00023015"/>
    </source>
</evidence>
<dbReference type="InterPro" id="IPR001867">
    <property type="entry name" value="OmpR/PhoB-type_DNA-bd"/>
</dbReference>
<dbReference type="SUPFAM" id="SSF46894">
    <property type="entry name" value="C-terminal effector domain of the bipartite response regulators"/>
    <property type="match status" value="1"/>
</dbReference>
<feature type="domain" description="OmpR/PhoB-type" evidence="5">
    <location>
        <begin position="115"/>
        <end position="219"/>
    </location>
</feature>
<evidence type="ECO:0000259" key="5">
    <source>
        <dbReference type="PROSITE" id="PS51755"/>
    </source>
</evidence>
<keyword evidence="3" id="KW-0804">Transcription</keyword>
<dbReference type="CDD" id="cd00383">
    <property type="entry name" value="trans_reg_C"/>
    <property type="match status" value="1"/>
</dbReference>
<dbReference type="GO" id="GO:0006355">
    <property type="term" value="P:regulation of DNA-templated transcription"/>
    <property type="evidence" value="ECO:0007669"/>
    <property type="project" value="InterPro"/>
</dbReference>
<evidence type="ECO:0000313" key="7">
    <source>
        <dbReference type="Proteomes" id="UP000182077"/>
    </source>
</evidence>
<sequence>MGLKKVIILTRNIIIEQDFQNELQRLDYEVFVLKEFYDGDRPQYFEDILSLFDIVIFSETLTNQEFNEILPIVVEKELHYLRRTDEPLPTIDDNHCLSIDCSMTELREFLLMSDTRERATDSITKGLMRQSEMKKQDLVLLYSSLNNIEKKIINALAESDGKIISRDELCNRVWNDTVSKSRLVQMSTAVGNIRKKIAHAHIDNVRIITYWGNGYRLHDIPSGLIKEHVEEYSM</sequence>
<dbReference type="GO" id="GO:0000160">
    <property type="term" value="P:phosphorelay signal transduction system"/>
    <property type="evidence" value="ECO:0007669"/>
    <property type="project" value="InterPro"/>
</dbReference>
<dbReference type="InterPro" id="IPR036388">
    <property type="entry name" value="WH-like_DNA-bd_sf"/>
</dbReference>
<dbReference type="Proteomes" id="UP000182077">
    <property type="component" value="Unassembled WGS sequence"/>
</dbReference>
<keyword evidence="7" id="KW-1185">Reference proteome</keyword>
<dbReference type="Pfam" id="PF00486">
    <property type="entry name" value="Trans_reg_C"/>
    <property type="match status" value="1"/>
</dbReference>
<dbReference type="InterPro" id="IPR016032">
    <property type="entry name" value="Sig_transdc_resp-reg_C-effctor"/>
</dbReference>
<keyword evidence="2 4" id="KW-0238">DNA-binding</keyword>
<organism evidence="6 7">
    <name type="scientific">Enterococcus hermanniensis</name>
    <dbReference type="NCBI Taxonomy" id="249189"/>
    <lineage>
        <taxon>Bacteria</taxon>
        <taxon>Bacillati</taxon>
        <taxon>Bacillota</taxon>
        <taxon>Bacilli</taxon>
        <taxon>Lactobacillales</taxon>
        <taxon>Enterococcaceae</taxon>
        <taxon>Enterococcus</taxon>
    </lineage>
</organism>
<keyword evidence="1" id="KW-0805">Transcription regulation</keyword>
<accession>A0A1L8TMI9</accession>